<dbReference type="EMBL" id="MU151546">
    <property type="protein sequence ID" value="KAF9442917.1"/>
    <property type="molecule type" value="Genomic_DNA"/>
</dbReference>
<organism evidence="1 2">
    <name type="scientific">Macrolepiota fuliginosa MF-IS2</name>
    <dbReference type="NCBI Taxonomy" id="1400762"/>
    <lineage>
        <taxon>Eukaryota</taxon>
        <taxon>Fungi</taxon>
        <taxon>Dikarya</taxon>
        <taxon>Basidiomycota</taxon>
        <taxon>Agaricomycotina</taxon>
        <taxon>Agaricomycetes</taxon>
        <taxon>Agaricomycetidae</taxon>
        <taxon>Agaricales</taxon>
        <taxon>Agaricineae</taxon>
        <taxon>Agaricaceae</taxon>
        <taxon>Macrolepiota</taxon>
    </lineage>
</organism>
<reference evidence="1" key="1">
    <citation type="submission" date="2020-11" db="EMBL/GenBank/DDBJ databases">
        <authorList>
            <consortium name="DOE Joint Genome Institute"/>
            <person name="Ahrendt S."/>
            <person name="Riley R."/>
            <person name="Andreopoulos W."/>
            <person name="Labutti K."/>
            <person name="Pangilinan J."/>
            <person name="Ruiz-Duenas F.J."/>
            <person name="Barrasa J.M."/>
            <person name="Sanchez-Garcia M."/>
            <person name="Camarero S."/>
            <person name="Miyauchi S."/>
            <person name="Serrano A."/>
            <person name="Linde D."/>
            <person name="Babiker R."/>
            <person name="Drula E."/>
            <person name="Ayuso-Fernandez I."/>
            <person name="Pacheco R."/>
            <person name="Padilla G."/>
            <person name="Ferreira P."/>
            <person name="Barriuso J."/>
            <person name="Kellner H."/>
            <person name="Castanera R."/>
            <person name="Alfaro M."/>
            <person name="Ramirez L."/>
            <person name="Pisabarro A.G."/>
            <person name="Kuo A."/>
            <person name="Tritt A."/>
            <person name="Lipzen A."/>
            <person name="He G."/>
            <person name="Yan M."/>
            <person name="Ng V."/>
            <person name="Cullen D."/>
            <person name="Martin F."/>
            <person name="Rosso M.-N."/>
            <person name="Henrissat B."/>
            <person name="Hibbett D."/>
            <person name="Martinez A.T."/>
            <person name="Grigoriev I.V."/>
        </authorList>
    </citation>
    <scope>NUCLEOTIDE SEQUENCE</scope>
    <source>
        <strain evidence="1">MF-IS2</strain>
    </source>
</reference>
<keyword evidence="2" id="KW-1185">Reference proteome</keyword>
<dbReference type="AlphaFoldDB" id="A0A9P5X3W4"/>
<dbReference type="OrthoDB" id="3120620at2759"/>
<name>A0A9P5X3W4_9AGAR</name>
<sequence length="229" mass="25607">MSFELDLEREVLQLIAVNVLRTSAQYTSVSLLSFLVCPEYMGRKMGWHKRHIFVVSLSSQECSFEIYASVWVSISGLITSECSFILRAYALWGTSQLAAAFFSFLATFLEGDDMQLSSRCSATEACQISYKSLLTASSADSGASTAIMCMVIWSKIRKYSTHATNLLLKKIYQDAVKYFCGNCSSRMILELKEYGNHTSSFSQDLAYSMPGLSMIRFGARNTQDDCEEA</sequence>
<gene>
    <name evidence="1" type="ORF">P691DRAFT_788693</name>
</gene>
<comment type="caution">
    <text evidence="1">The sequence shown here is derived from an EMBL/GenBank/DDBJ whole genome shotgun (WGS) entry which is preliminary data.</text>
</comment>
<protein>
    <submittedName>
        <fullName evidence="1">Uncharacterized protein</fullName>
    </submittedName>
</protein>
<proteinExistence type="predicted"/>
<evidence type="ECO:0000313" key="2">
    <source>
        <dbReference type="Proteomes" id="UP000807342"/>
    </source>
</evidence>
<accession>A0A9P5X3W4</accession>
<evidence type="ECO:0000313" key="1">
    <source>
        <dbReference type="EMBL" id="KAF9442917.1"/>
    </source>
</evidence>
<dbReference type="Proteomes" id="UP000807342">
    <property type="component" value="Unassembled WGS sequence"/>
</dbReference>